<feature type="signal peptide" evidence="2">
    <location>
        <begin position="1"/>
        <end position="25"/>
    </location>
</feature>
<evidence type="ECO:0000313" key="4">
    <source>
        <dbReference type="Proteomes" id="UP000518752"/>
    </source>
</evidence>
<name>A0A8H5MB97_9AGAR</name>
<proteinExistence type="predicted"/>
<organism evidence="3 4">
    <name type="scientific">Collybiopsis confluens</name>
    <dbReference type="NCBI Taxonomy" id="2823264"/>
    <lineage>
        <taxon>Eukaryota</taxon>
        <taxon>Fungi</taxon>
        <taxon>Dikarya</taxon>
        <taxon>Basidiomycota</taxon>
        <taxon>Agaricomycotina</taxon>
        <taxon>Agaricomycetes</taxon>
        <taxon>Agaricomycetidae</taxon>
        <taxon>Agaricales</taxon>
        <taxon>Marasmiineae</taxon>
        <taxon>Omphalotaceae</taxon>
        <taxon>Collybiopsis</taxon>
    </lineage>
</organism>
<dbReference type="EMBL" id="JAACJN010000033">
    <property type="protein sequence ID" value="KAF5387321.1"/>
    <property type="molecule type" value="Genomic_DNA"/>
</dbReference>
<dbReference type="Proteomes" id="UP000518752">
    <property type="component" value="Unassembled WGS sequence"/>
</dbReference>
<feature type="region of interest" description="Disordered" evidence="1">
    <location>
        <begin position="40"/>
        <end position="75"/>
    </location>
</feature>
<gene>
    <name evidence="3" type="ORF">D9757_005753</name>
</gene>
<comment type="caution">
    <text evidence="3">The sequence shown here is derived from an EMBL/GenBank/DDBJ whole genome shotgun (WGS) entry which is preliminary data.</text>
</comment>
<evidence type="ECO:0000256" key="2">
    <source>
        <dbReference type="SAM" id="SignalP"/>
    </source>
</evidence>
<evidence type="ECO:0000256" key="1">
    <source>
        <dbReference type="SAM" id="MobiDB-lite"/>
    </source>
</evidence>
<protein>
    <submittedName>
        <fullName evidence="3">Uncharacterized protein</fullName>
    </submittedName>
</protein>
<keyword evidence="4" id="KW-1185">Reference proteome</keyword>
<feature type="chain" id="PRO_5034379992" evidence="2">
    <location>
        <begin position="26"/>
        <end position="260"/>
    </location>
</feature>
<accession>A0A8H5MB97</accession>
<evidence type="ECO:0000313" key="3">
    <source>
        <dbReference type="EMBL" id="KAF5387321.1"/>
    </source>
</evidence>
<keyword evidence="2" id="KW-0732">Signal</keyword>
<dbReference type="OrthoDB" id="3167181at2759"/>
<dbReference type="AlphaFoldDB" id="A0A8H5MB97"/>
<sequence>MMLFPSPLHFVLALCLAFPVFIVNASPVSDSNGYRLARGLPPLPPRNFGRNKPGYAPTPVRRGTSPSPSPSGVTQYTGRLEVRSDNGSVVGYVQDKPGLPVAGNYSDLKISITASLNRKEHLNVAATESSALPSIYNYVGASSNKGADMTIGKGDSSTLLFTNVQRSKPLERPDFTPAHPRLFLTARPMSRPSNASSAESSIWKLDSKTKELTAQYVNPDGTLPSTFLVYDSASGHILFTGDVGLMNSSSIAQIGLFVVD</sequence>
<reference evidence="3 4" key="1">
    <citation type="journal article" date="2020" name="ISME J.">
        <title>Uncovering the hidden diversity of litter-decomposition mechanisms in mushroom-forming fungi.</title>
        <authorList>
            <person name="Floudas D."/>
            <person name="Bentzer J."/>
            <person name="Ahren D."/>
            <person name="Johansson T."/>
            <person name="Persson P."/>
            <person name="Tunlid A."/>
        </authorList>
    </citation>
    <scope>NUCLEOTIDE SEQUENCE [LARGE SCALE GENOMIC DNA]</scope>
    <source>
        <strain evidence="3 4">CBS 406.79</strain>
    </source>
</reference>
<feature type="compositionally biased region" description="Low complexity" evidence="1">
    <location>
        <begin position="57"/>
        <end position="73"/>
    </location>
</feature>